<keyword evidence="1" id="KW-0472">Membrane</keyword>
<organism evidence="2 3">
    <name type="scientific">Pisolithus microcarpus 441</name>
    <dbReference type="NCBI Taxonomy" id="765257"/>
    <lineage>
        <taxon>Eukaryota</taxon>
        <taxon>Fungi</taxon>
        <taxon>Dikarya</taxon>
        <taxon>Basidiomycota</taxon>
        <taxon>Agaricomycotina</taxon>
        <taxon>Agaricomycetes</taxon>
        <taxon>Agaricomycetidae</taxon>
        <taxon>Boletales</taxon>
        <taxon>Sclerodermatineae</taxon>
        <taxon>Pisolithaceae</taxon>
        <taxon>Pisolithus</taxon>
    </lineage>
</organism>
<evidence type="ECO:0000313" key="3">
    <source>
        <dbReference type="Proteomes" id="UP000054018"/>
    </source>
</evidence>
<dbReference type="HOGENOM" id="CLU_1820434_0_0_1"/>
<evidence type="ECO:0000313" key="2">
    <source>
        <dbReference type="EMBL" id="KIK12099.1"/>
    </source>
</evidence>
<protein>
    <submittedName>
        <fullName evidence="2">Uncharacterized protein</fullName>
    </submittedName>
</protein>
<feature type="transmembrane region" description="Helical" evidence="1">
    <location>
        <begin position="16"/>
        <end position="36"/>
    </location>
</feature>
<gene>
    <name evidence="2" type="ORF">PISMIDRAFT_689811</name>
</gene>
<dbReference type="EMBL" id="KN834117">
    <property type="protein sequence ID" value="KIK12099.1"/>
    <property type="molecule type" value="Genomic_DNA"/>
</dbReference>
<keyword evidence="3" id="KW-1185">Reference proteome</keyword>
<name>A0A0C9YE28_9AGAM</name>
<sequence length="142" mass="16419">PLETDTLNGSRSTRRVAILLWILALPWILALVVIAVEEHDREKHERQKMGMFWNQVEAHQCTTSGTREYTAYLANLPIDYPRRVEACKETQLVIHGQSHFPKSCKDQGPGVVMGRWEVNHNEPDCVSFWDWFKNMVRSSLGL</sequence>
<accession>A0A0C9YE28</accession>
<proteinExistence type="predicted"/>
<dbReference type="AlphaFoldDB" id="A0A0C9YE28"/>
<evidence type="ECO:0000256" key="1">
    <source>
        <dbReference type="SAM" id="Phobius"/>
    </source>
</evidence>
<dbReference type="STRING" id="765257.A0A0C9YE28"/>
<reference evidence="2 3" key="1">
    <citation type="submission" date="2014-04" db="EMBL/GenBank/DDBJ databases">
        <authorList>
            <consortium name="DOE Joint Genome Institute"/>
            <person name="Kuo A."/>
            <person name="Kohler A."/>
            <person name="Costa M.D."/>
            <person name="Nagy L.G."/>
            <person name="Floudas D."/>
            <person name="Copeland A."/>
            <person name="Barry K.W."/>
            <person name="Cichocki N."/>
            <person name="Veneault-Fourrey C."/>
            <person name="LaButti K."/>
            <person name="Lindquist E.A."/>
            <person name="Lipzen A."/>
            <person name="Lundell T."/>
            <person name="Morin E."/>
            <person name="Murat C."/>
            <person name="Sun H."/>
            <person name="Tunlid A."/>
            <person name="Henrissat B."/>
            <person name="Grigoriev I.V."/>
            <person name="Hibbett D.S."/>
            <person name="Martin F."/>
            <person name="Nordberg H.P."/>
            <person name="Cantor M.N."/>
            <person name="Hua S.X."/>
        </authorList>
    </citation>
    <scope>NUCLEOTIDE SEQUENCE [LARGE SCALE GENOMIC DNA]</scope>
    <source>
        <strain evidence="2 3">441</strain>
    </source>
</reference>
<feature type="non-terminal residue" evidence="2">
    <location>
        <position position="142"/>
    </location>
</feature>
<keyword evidence="1" id="KW-1133">Transmembrane helix</keyword>
<dbReference type="Proteomes" id="UP000054018">
    <property type="component" value="Unassembled WGS sequence"/>
</dbReference>
<dbReference type="OrthoDB" id="3153758at2759"/>
<reference evidence="3" key="2">
    <citation type="submission" date="2015-01" db="EMBL/GenBank/DDBJ databases">
        <title>Evolutionary Origins and Diversification of the Mycorrhizal Mutualists.</title>
        <authorList>
            <consortium name="DOE Joint Genome Institute"/>
            <consortium name="Mycorrhizal Genomics Consortium"/>
            <person name="Kohler A."/>
            <person name="Kuo A."/>
            <person name="Nagy L.G."/>
            <person name="Floudas D."/>
            <person name="Copeland A."/>
            <person name="Barry K.W."/>
            <person name="Cichocki N."/>
            <person name="Veneault-Fourrey C."/>
            <person name="LaButti K."/>
            <person name="Lindquist E.A."/>
            <person name="Lipzen A."/>
            <person name="Lundell T."/>
            <person name="Morin E."/>
            <person name="Murat C."/>
            <person name="Riley R."/>
            <person name="Ohm R."/>
            <person name="Sun H."/>
            <person name="Tunlid A."/>
            <person name="Henrissat B."/>
            <person name="Grigoriev I.V."/>
            <person name="Hibbett D.S."/>
            <person name="Martin F."/>
        </authorList>
    </citation>
    <scope>NUCLEOTIDE SEQUENCE [LARGE SCALE GENOMIC DNA]</scope>
    <source>
        <strain evidence="3">441</strain>
    </source>
</reference>
<keyword evidence="1" id="KW-0812">Transmembrane</keyword>